<keyword evidence="2 4" id="KW-0963">Cytoplasm</keyword>
<keyword evidence="1 4" id="KW-1003">Cell membrane</keyword>
<keyword evidence="4" id="KW-0175">Coiled coil</keyword>
<evidence type="ECO:0000256" key="2">
    <source>
        <dbReference type="ARBA" id="ARBA00022490"/>
    </source>
</evidence>
<comment type="subcellular location">
    <subcellularLocation>
        <location evidence="4">Cytoplasm</location>
    </subcellularLocation>
    <subcellularLocation>
        <location evidence="4">Cell membrane</location>
        <topology evidence="4">Peripheral membrane protein</topology>
        <orientation evidence="4">Cytoplasmic side</orientation>
    </subcellularLocation>
</comment>
<name>A0ABV3S6I0_9GAMM</name>
<organism evidence="5 6">
    <name type="scientific">Spiribacter onubensis</name>
    <dbReference type="NCBI Taxonomy" id="3122420"/>
    <lineage>
        <taxon>Bacteria</taxon>
        <taxon>Pseudomonadati</taxon>
        <taxon>Pseudomonadota</taxon>
        <taxon>Gammaproteobacteria</taxon>
        <taxon>Chromatiales</taxon>
        <taxon>Ectothiorhodospiraceae</taxon>
        <taxon>Spiribacter</taxon>
    </lineage>
</organism>
<gene>
    <name evidence="4 5" type="primary">hflD</name>
    <name evidence="5" type="ORF">V6X64_01760</name>
</gene>
<dbReference type="HAMAP" id="MF_00695">
    <property type="entry name" value="HflD_protein"/>
    <property type="match status" value="1"/>
</dbReference>
<keyword evidence="3 4" id="KW-0472">Membrane</keyword>
<dbReference type="PANTHER" id="PTHR38100">
    <property type="entry name" value="HIGH FREQUENCY LYSOGENIZATION PROTEIN HFLD"/>
    <property type="match status" value="1"/>
</dbReference>
<evidence type="ECO:0000256" key="1">
    <source>
        <dbReference type="ARBA" id="ARBA00022475"/>
    </source>
</evidence>
<reference evidence="5 6" key="1">
    <citation type="submission" date="2024-02" db="EMBL/GenBank/DDBJ databases">
        <title>New especies of Spiribacter isolated from saline water.</title>
        <authorList>
            <person name="Leon M.J."/>
            <person name="De La Haba R."/>
            <person name="Sanchez-Porro C."/>
            <person name="Ventosa A."/>
        </authorList>
    </citation>
    <scope>NUCLEOTIDE SEQUENCE [LARGE SCALE GENOMIC DNA]</scope>
    <source>
        <strain evidence="6">ag22IC4-227</strain>
    </source>
</reference>
<dbReference type="EMBL" id="JBAKFJ010000001">
    <property type="protein sequence ID" value="MEX0385722.1"/>
    <property type="molecule type" value="Genomic_DNA"/>
</dbReference>
<dbReference type="InterPro" id="IPR007451">
    <property type="entry name" value="HflD"/>
</dbReference>
<comment type="caution">
    <text evidence="5">The sequence shown here is derived from an EMBL/GenBank/DDBJ whole genome shotgun (WGS) entry which is preliminary data.</text>
</comment>
<dbReference type="Proteomes" id="UP001556653">
    <property type="component" value="Unassembled WGS sequence"/>
</dbReference>
<evidence type="ECO:0000313" key="6">
    <source>
        <dbReference type="Proteomes" id="UP001556653"/>
    </source>
</evidence>
<feature type="coiled-coil region" evidence="4">
    <location>
        <begin position="87"/>
        <end position="114"/>
    </location>
</feature>
<evidence type="ECO:0000256" key="4">
    <source>
        <dbReference type="HAMAP-Rule" id="MF_00695"/>
    </source>
</evidence>
<dbReference type="InterPro" id="IPR035932">
    <property type="entry name" value="HflD-like_sf"/>
</dbReference>
<comment type="similarity">
    <text evidence="4">Belongs to the HflD family.</text>
</comment>
<keyword evidence="6" id="KW-1185">Reference proteome</keyword>
<dbReference type="Gene3D" id="1.10.3890.10">
    <property type="entry name" value="HflD-like"/>
    <property type="match status" value="1"/>
</dbReference>
<protein>
    <recommendedName>
        <fullName evidence="4">High frequency lysogenization protein HflD homolog</fullName>
    </recommendedName>
</protein>
<dbReference type="Pfam" id="PF04356">
    <property type="entry name" value="DUF489"/>
    <property type="match status" value="1"/>
</dbReference>
<dbReference type="NCBIfam" id="NF001246">
    <property type="entry name" value="PRK00218.1-2"/>
    <property type="match status" value="1"/>
</dbReference>
<evidence type="ECO:0000256" key="3">
    <source>
        <dbReference type="ARBA" id="ARBA00023136"/>
    </source>
</evidence>
<proteinExistence type="inferred from homology"/>
<dbReference type="PANTHER" id="PTHR38100:SF1">
    <property type="entry name" value="HIGH FREQUENCY LYSOGENIZATION PROTEIN HFLD"/>
    <property type="match status" value="1"/>
</dbReference>
<accession>A0ABV3S6I0</accession>
<sequence>MAQPEHERALALGAVFQALGEVRSIAEHGRDDRSRTEPCITGLLGDYQGSVERLYGRPGALDPGLRDVIGHLTQPTAMHLTRYLISVMQLERRLRRDRQRLQDLARGLDRARAQADYFGELTHDSVIHNLADLYSEHISPLRPRILVQGHAVHLQDARNAALIRSLLLAAIRAAGLWQLNGGGRLRLVLGRRRVIESAQAALAET</sequence>
<dbReference type="SUPFAM" id="SSF101322">
    <property type="entry name" value="YcfC-like"/>
    <property type="match status" value="1"/>
</dbReference>
<evidence type="ECO:0000313" key="5">
    <source>
        <dbReference type="EMBL" id="MEX0385722.1"/>
    </source>
</evidence>
<dbReference type="RefSeq" id="WP_367966202.1">
    <property type="nucleotide sequence ID" value="NZ_JBAKFI010000004.1"/>
</dbReference>